<organism evidence="1">
    <name type="scientific">marine metagenome</name>
    <dbReference type="NCBI Taxonomy" id="408172"/>
    <lineage>
        <taxon>unclassified sequences</taxon>
        <taxon>metagenomes</taxon>
        <taxon>ecological metagenomes</taxon>
    </lineage>
</organism>
<protein>
    <submittedName>
        <fullName evidence="1">Uncharacterized protein</fullName>
    </submittedName>
</protein>
<dbReference type="EMBL" id="UINC01199660">
    <property type="protein sequence ID" value="SVE18194.1"/>
    <property type="molecule type" value="Genomic_DNA"/>
</dbReference>
<gene>
    <name evidence="1" type="ORF">METZ01_LOCUS471048</name>
</gene>
<reference evidence="1" key="1">
    <citation type="submission" date="2018-05" db="EMBL/GenBank/DDBJ databases">
        <authorList>
            <person name="Lanie J.A."/>
            <person name="Ng W.-L."/>
            <person name="Kazmierczak K.M."/>
            <person name="Andrzejewski T.M."/>
            <person name="Davidsen T.M."/>
            <person name="Wayne K.J."/>
            <person name="Tettelin H."/>
            <person name="Glass J.I."/>
            <person name="Rusch D."/>
            <person name="Podicherti R."/>
            <person name="Tsui H.-C.T."/>
            <person name="Winkler M.E."/>
        </authorList>
    </citation>
    <scope>NUCLEOTIDE SEQUENCE</scope>
</reference>
<sequence length="72" mass="7732">MKGTAVGTTAYGLNLGTTNTVVAMAKDNGFEVLTIRPTVPSLIICPECFRDFQIGQNAIYERVARQILVDAG</sequence>
<dbReference type="AlphaFoldDB" id="A0A383BEA7"/>
<name>A0A383BEA7_9ZZZZ</name>
<accession>A0A383BEA7</accession>
<evidence type="ECO:0000313" key="1">
    <source>
        <dbReference type="EMBL" id="SVE18194.1"/>
    </source>
</evidence>
<proteinExistence type="predicted"/>